<dbReference type="PANTHER" id="PTHR30093">
    <property type="entry name" value="GENERAL SECRETION PATHWAY PROTEIN G"/>
    <property type="match status" value="1"/>
</dbReference>
<dbReference type="RefSeq" id="WP_145170859.1">
    <property type="nucleotide sequence ID" value="NZ_CP037422.1"/>
</dbReference>
<sequence>MLSPRPGRSRGFTLIELLVVIAIIAVLIALLLPAVQQAREAARRSSCKNNLKQIGLAIHNYYDTHRVFPGNITETAGDQRNTSWITLILPFMDQAAAYNQMIFSGTDWSMQSGANLNWQVMEQLRVSILNCPSSPMPKTRSLTTNGATQGIGAPAAFSVQTADYAGVSGGYHRPNTTTVPPGGVWTGYGWDHKVGIIINMTSQTAAIRMANITDGTSNTIMVGEHSSYTIRDSDKAKVDARPSAWAGGPWAAGPATYAWLGWSANVTIPRYGINYNGPGYGHEIPYGGHNGFRSEHTGGAHILLGDGAVRFVSDSLDFNTLLALSQTEDGIPLGEF</sequence>
<feature type="transmembrane region" description="Helical" evidence="1">
    <location>
        <begin position="12"/>
        <end position="35"/>
    </location>
</feature>
<evidence type="ECO:0000256" key="1">
    <source>
        <dbReference type="SAM" id="Phobius"/>
    </source>
</evidence>
<feature type="domain" description="DUF1559" evidence="2">
    <location>
        <begin position="36"/>
        <end position="318"/>
    </location>
</feature>
<proteinExistence type="predicted"/>
<keyword evidence="1" id="KW-0812">Transmembrane</keyword>
<dbReference type="Pfam" id="PF07596">
    <property type="entry name" value="SBP_bac_10"/>
    <property type="match status" value="1"/>
</dbReference>
<reference evidence="3 4" key="1">
    <citation type="submission" date="2019-03" db="EMBL/GenBank/DDBJ databases">
        <title>Deep-cultivation of Planctomycetes and their phenomic and genomic characterization uncovers novel biology.</title>
        <authorList>
            <person name="Wiegand S."/>
            <person name="Jogler M."/>
            <person name="Boedeker C."/>
            <person name="Pinto D."/>
            <person name="Vollmers J."/>
            <person name="Rivas-Marin E."/>
            <person name="Kohn T."/>
            <person name="Peeters S.H."/>
            <person name="Heuer A."/>
            <person name="Rast P."/>
            <person name="Oberbeckmann S."/>
            <person name="Bunk B."/>
            <person name="Jeske O."/>
            <person name="Meyerdierks A."/>
            <person name="Storesund J.E."/>
            <person name="Kallscheuer N."/>
            <person name="Luecker S."/>
            <person name="Lage O.M."/>
            <person name="Pohl T."/>
            <person name="Merkel B.J."/>
            <person name="Hornburger P."/>
            <person name="Mueller R.-W."/>
            <person name="Bruemmer F."/>
            <person name="Labrenz M."/>
            <person name="Spormann A.M."/>
            <person name="Op den Camp H."/>
            <person name="Overmann J."/>
            <person name="Amann R."/>
            <person name="Jetten M.S.M."/>
            <person name="Mascher T."/>
            <person name="Medema M.H."/>
            <person name="Devos D.P."/>
            <person name="Kaster A.-K."/>
            <person name="Ovreas L."/>
            <person name="Rohde M."/>
            <person name="Galperin M.Y."/>
            <person name="Jogler C."/>
        </authorList>
    </citation>
    <scope>NUCLEOTIDE SEQUENCE [LARGE SCALE GENOMIC DNA]</scope>
    <source>
        <strain evidence="3 4">V202</strain>
    </source>
</reference>
<dbReference type="AlphaFoldDB" id="A0A517WPF5"/>
<dbReference type="NCBIfam" id="TIGR04294">
    <property type="entry name" value="pre_pil_HX9DG"/>
    <property type="match status" value="1"/>
</dbReference>
<name>A0A517WPF5_9PLAN</name>
<accession>A0A517WPF5</accession>
<dbReference type="Pfam" id="PF07963">
    <property type="entry name" value="N_methyl"/>
    <property type="match status" value="1"/>
</dbReference>
<dbReference type="NCBIfam" id="TIGR02532">
    <property type="entry name" value="IV_pilin_GFxxxE"/>
    <property type="match status" value="1"/>
</dbReference>
<evidence type="ECO:0000313" key="4">
    <source>
        <dbReference type="Proteomes" id="UP000318384"/>
    </source>
</evidence>
<keyword evidence="1" id="KW-0472">Membrane</keyword>
<keyword evidence="1" id="KW-1133">Transmembrane helix</keyword>
<dbReference type="InterPro" id="IPR027558">
    <property type="entry name" value="Pre_pil_HX9DG_C"/>
</dbReference>
<keyword evidence="4" id="KW-1185">Reference proteome</keyword>
<gene>
    <name evidence="3" type="ORF">V202x_04930</name>
</gene>
<dbReference type="PANTHER" id="PTHR30093:SF2">
    <property type="entry name" value="TYPE II SECRETION SYSTEM PROTEIN H"/>
    <property type="match status" value="1"/>
</dbReference>
<dbReference type="OrthoDB" id="280382at2"/>
<dbReference type="EMBL" id="CP037422">
    <property type="protein sequence ID" value="QDU07143.1"/>
    <property type="molecule type" value="Genomic_DNA"/>
</dbReference>
<organism evidence="3 4">
    <name type="scientific">Gimesia aquarii</name>
    <dbReference type="NCBI Taxonomy" id="2527964"/>
    <lineage>
        <taxon>Bacteria</taxon>
        <taxon>Pseudomonadati</taxon>
        <taxon>Planctomycetota</taxon>
        <taxon>Planctomycetia</taxon>
        <taxon>Planctomycetales</taxon>
        <taxon>Planctomycetaceae</taxon>
        <taxon>Gimesia</taxon>
    </lineage>
</organism>
<evidence type="ECO:0000259" key="2">
    <source>
        <dbReference type="Pfam" id="PF07596"/>
    </source>
</evidence>
<dbReference type="InterPro" id="IPR045584">
    <property type="entry name" value="Pilin-like"/>
</dbReference>
<dbReference type="Gene3D" id="3.30.700.10">
    <property type="entry name" value="Glycoprotein, Type 4 Pilin"/>
    <property type="match status" value="1"/>
</dbReference>
<dbReference type="InterPro" id="IPR011453">
    <property type="entry name" value="DUF1559"/>
</dbReference>
<dbReference type="Proteomes" id="UP000318384">
    <property type="component" value="Chromosome"/>
</dbReference>
<dbReference type="PROSITE" id="PS00409">
    <property type="entry name" value="PROKAR_NTER_METHYL"/>
    <property type="match status" value="1"/>
</dbReference>
<dbReference type="InterPro" id="IPR012902">
    <property type="entry name" value="N_methyl_site"/>
</dbReference>
<protein>
    <submittedName>
        <fullName evidence="3">Putative major pilin subunit</fullName>
    </submittedName>
</protein>
<evidence type="ECO:0000313" key="3">
    <source>
        <dbReference type="EMBL" id="QDU07143.1"/>
    </source>
</evidence>
<dbReference type="SUPFAM" id="SSF54523">
    <property type="entry name" value="Pili subunits"/>
    <property type="match status" value="1"/>
</dbReference>